<dbReference type="InterPro" id="IPR008271">
    <property type="entry name" value="Ser/Thr_kinase_AS"/>
</dbReference>
<dbReference type="PROSITE" id="PS00108">
    <property type="entry name" value="PROTEIN_KINASE_ST"/>
    <property type="match status" value="1"/>
</dbReference>
<feature type="region of interest" description="Disordered" evidence="1">
    <location>
        <begin position="286"/>
        <end position="315"/>
    </location>
</feature>
<dbReference type="PROSITE" id="PS50011">
    <property type="entry name" value="PROTEIN_KINASE_DOM"/>
    <property type="match status" value="1"/>
</dbReference>
<dbReference type="Pfam" id="PF07714">
    <property type="entry name" value="PK_Tyr_Ser-Thr"/>
    <property type="match status" value="1"/>
</dbReference>
<dbReference type="Gene3D" id="1.10.510.10">
    <property type="entry name" value="Transferase(Phosphotransferase) domain 1"/>
    <property type="match status" value="1"/>
</dbReference>
<dbReference type="EMBL" id="GIBP01002641">
    <property type="protein sequence ID" value="NDV31610.1"/>
    <property type="molecule type" value="Transcribed_RNA"/>
</dbReference>
<dbReference type="InterPro" id="IPR011009">
    <property type="entry name" value="Kinase-like_dom_sf"/>
</dbReference>
<dbReference type="SUPFAM" id="SSF56112">
    <property type="entry name" value="Protein kinase-like (PK-like)"/>
    <property type="match status" value="1"/>
</dbReference>
<sequence>MKQSKTTENYEEMYNFQREIRLLTTLNHPNIIPLLGVCFPLAFITELCKAGCLWDILKDVEKPLAYHIRIRIAKDIAKGLSYLHSQNPKIVHLDIKSPNVLLSSLDINDGVLAKLTDFGTSQVMTAPLTERYVDNPKWLAPEIMAKKPYNEKVDTFSFGVVCWELITRKEPFEDVVFMSVIQDKIVAGSRCEIPKGCTKKYRHIIESCWHQDPKKRPSFDKILEDLDVVLLEAEKFEKQMRIYEMKLEQEALIKKQIKNGENEMVDPPRANAEPIARKKSNWKLKPSKMSITRQAEPTGPPPPAPAKRQNTTKSSLPPIFNKIQWETNKLQTIVSNPQLLHYFTQYLNEKAIVSSNAVSVYKNLLDFENNEYTQEERETFAHHILHLLGKNDKRNTESLRGNNANQFFLKDRLKYEESLNPWVNNFIQTLESQF</sequence>
<dbReference type="InterPro" id="IPR000719">
    <property type="entry name" value="Prot_kinase_dom"/>
</dbReference>
<feature type="domain" description="Protein kinase" evidence="2">
    <location>
        <begin position="1"/>
        <end position="230"/>
    </location>
</feature>
<dbReference type="GO" id="GO:0005524">
    <property type="term" value="F:ATP binding"/>
    <property type="evidence" value="ECO:0007669"/>
    <property type="project" value="InterPro"/>
</dbReference>
<dbReference type="PANTHER" id="PTHR45756:SF1">
    <property type="entry name" value="PROTEIN KINASE DOMAIN CONTAINING PROTEIN"/>
    <property type="match status" value="1"/>
</dbReference>
<reference evidence="3" key="1">
    <citation type="journal article" date="2020" name="J. Eukaryot. Microbiol.">
        <title>De novo Sequencing, Assembly and Annotation of the Transcriptome for the Free-Living Testate Amoeba Arcella intermedia.</title>
        <authorList>
            <person name="Ribeiro G.M."/>
            <person name="Porfirio-Sousa A.L."/>
            <person name="Maurer-Alcala X.X."/>
            <person name="Katz L.A."/>
            <person name="Lahr D.J.G."/>
        </authorList>
    </citation>
    <scope>NUCLEOTIDE SEQUENCE</scope>
</reference>
<evidence type="ECO:0000259" key="2">
    <source>
        <dbReference type="PROSITE" id="PS50011"/>
    </source>
</evidence>
<organism evidence="3">
    <name type="scientific">Arcella intermedia</name>
    <dbReference type="NCBI Taxonomy" id="1963864"/>
    <lineage>
        <taxon>Eukaryota</taxon>
        <taxon>Amoebozoa</taxon>
        <taxon>Tubulinea</taxon>
        <taxon>Elardia</taxon>
        <taxon>Arcellinida</taxon>
        <taxon>Sphaerothecina</taxon>
        <taxon>Arcellidae</taxon>
        <taxon>Arcella</taxon>
    </lineage>
</organism>
<proteinExistence type="predicted"/>
<evidence type="ECO:0000313" key="3">
    <source>
        <dbReference type="EMBL" id="NDV31610.1"/>
    </source>
</evidence>
<dbReference type="PRINTS" id="PR00109">
    <property type="entry name" value="TYRKINASE"/>
</dbReference>
<dbReference type="PANTHER" id="PTHR45756">
    <property type="entry name" value="PALMITOYLTRANSFERASE"/>
    <property type="match status" value="1"/>
</dbReference>
<evidence type="ECO:0000256" key="1">
    <source>
        <dbReference type="SAM" id="MobiDB-lite"/>
    </source>
</evidence>
<dbReference type="InterPro" id="IPR053215">
    <property type="entry name" value="TKL_Ser/Thr_kinase"/>
</dbReference>
<dbReference type="AlphaFoldDB" id="A0A6B2L3S8"/>
<protein>
    <recommendedName>
        <fullName evidence="2">Protein kinase domain-containing protein</fullName>
    </recommendedName>
</protein>
<accession>A0A6B2L3S8</accession>
<dbReference type="CDD" id="cd13999">
    <property type="entry name" value="STKc_MAP3K-like"/>
    <property type="match status" value="1"/>
</dbReference>
<dbReference type="GO" id="GO:0004672">
    <property type="term" value="F:protein kinase activity"/>
    <property type="evidence" value="ECO:0007669"/>
    <property type="project" value="InterPro"/>
</dbReference>
<name>A0A6B2L3S8_9EUKA</name>
<dbReference type="SMART" id="SM00220">
    <property type="entry name" value="S_TKc"/>
    <property type="match status" value="1"/>
</dbReference>
<dbReference type="InterPro" id="IPR001245">
    <property type="entry name" value="Ser-Thr/Tyr_kinase_cat_dom"/>
</dbReference>